<dbReference type="EMBL" id="WJJP01000114">
    <property type="protein sequence ID" value="MBD3323663.1"/>
    <property type="molecule type" value="Genomic_DNA"/>
</dbReference>
<keyword evidence="1" id="KW-0472">Membrane</keyword>
<evidence type="ECO:0000313" key="2">
    <source>
        <dbReference type="EMBL" id="MBD3323663.1"/>
    </source>
</evidence>
<accession>A0A9D5JT01</accession>
<feature type="transmembrane region" description="Helical" evidence="1">
    <location>
        <begin position="42"/>
        <end position="64"/>
    </location>
</feature>
<keyword evidence="1" id="KW-0812">Transmembrane</keyword>
<sequence>MQIFGRSFAPAHIVGVGCILSGLVCNKFVIEALFSRDGDISTLSVNIALLLFQGFLIGTGILYLKQAYGLLSRLGIGFLLLVTLQFWIRIGLEVPFPEHRMLATLPKPPTLFEAGWDYRDQVSRYEARFEAITAYLPSTGSIGYVTSEHFSPEEAKFHYGLTTYALVPLYVARSTRYEFLIGNFPDQETPVPDIEGFRLIQDAGNGIAWFQRTASP</sequence>
<proteinExistence type="predicted"/>
<name>A0A9D5JT01_9BACT</name>
<evidence type="ECO:0000256" key="1">
    <source>
        <dbReference type="SAM" id="Phobius"/>
    </source>
</evidence>
<reference evidence="2" key="1">
    <citation type="submission" date="2019-11" db="EMBL/GenBank/DDBJ databases">
        <title>Microbial mats filling the niche in hypersaline microbial mats.</title>
        <authorList>
            <person name="Wong H.L."/>
            <person name="Macleod F.I."/>
            <person name="White R.A. III"/>
            <person name="Burns B.P."/>
        </authorList>
    </citation>
    <scope>NUCLEOTIDE SEQUENCE</scope>
    <source>
        <strain evidence="2">Rbin_158</strain>
    </source>
</reference>
<dbReference type="AlphaFoldDB" id="A0A9D5JT01"/>
<dbReference type="Proteomes" id="UP000649604">
    <property type="component" value="Unassembled WGS sequence"/>
</dbReference>
<evidence type="ECO:0000313" key="3">
    <source>
        <dbReference type="Proteomes" id="UP000649604"/>
    </source>
</evidence>
<keyword evidence="1" id="KW-1133">Transmembrane helix</keyword>
<dbReference type="PROSITE" id="PS51257">
    <property type="entry name" value="PROKAR_LIPOPROTEIN"/>
    <property type="match status" value="1"/>
</dbReference>
<comment type="caution">
    <text evidence="2">The sequence shown here is derived from an EMBL/GenBank/DDBJ whole genome shotgun (WGS) entry which is preliminary data.</text>
</comment>
<gene>
    <name evidence="2" type="ORF">GF339_03705</name>
</gene>
<organism evidence="2 3">
    <name type="scientific">candidate division KSB3 bacterium</name>
    <dbReference type="NCBI Taxonomy" id="2044937"/>
    <lineage>
        <taxon>Bacteria</taxon>
        <taxon>candidate division KSB3</taxon>
    </lineage>
</organism>
<protein>
    <submittedName>
        <fullName evidence="2">Uncharacterized protein</fullName>
    </submittedName>
</protein>
<feature type="transmembrane region" description="Helical" evidence="1">
    <location>
        <begin position="70"/>
        <end position="92"/>
    </location>
</feature>
<feature type="transmembrane region" description="Helical" evidence="1">
    <location>
        <begin position="12"/>
        <end position="30"/>
    </location>
</feature>